<gene>
    <name evidence="1" type="ORF">EVA_18398</name>
</gene>
<dbReference type="GO" id="GO:0008168">
    <property type="term" value="F:methyltransferase activity"/>
    <property type="evidence" value="ECO:0007669"/>
    <property type="project" value="UniProtKB-KW"/>
</dbReference>
<dbReference type="SUPFAM" id="SSF53335">
    <property type="entry name" value="S-adenosyl-L-methionine-dependent methyltransferases"/>
    <property type="match status" value="1"/>
</dbReference>
<feature type="non-terminal residue" evidence="1">
    <location>
        <position position="195"/>
    </location>
</feature>
<dbReference type="InterPro" id="IPR029063">
    <property type="entry name" value="SAM-dependent_MTases_sf"/>
</dbReference>
<reference evidence="1" key="1">
    <citation type="journal article" date="2012" name="PLoS ONE">
        <title>Gene sets for utilization of primary and secondary nutrition supplies in the distal gut of endangered iberian lynx.</title>
        <authorList>
            <person name="Alcaide M."/>
            <person name="Messina E."/>
            <person name="Richter M."/>
            <person name="Bargiela R."/>
            <person name="Peplies J."/>
            <person name="Huws S.A."/>
            <person name="Newbold C.J."/>
            <person name="Golyshin P.N."/>
            <person name="Simon M.A."/>
            <person name="Lopez G."/>
            <person name="Yakimov M.M."/>
            <person name="Ferrer M."/>
        </authorList>
    </citation>
    <scope>NUCLEOTIDE SEQUENCE</scope>
</reference>
<dbReference type="GO" id="GO:0032259">
    <property type="term" value="P:methylation"/>
    <property type="evidence" value="ECO:0007669"/>
    <property type="project" value="UniProtKB-KW"/>
</dbReference>
<sequence>MPLAKYCRSVMSLDLSAEMGKRLCKKAREQGVENIRFLQADWDTLDLRKGGLEKGFELVMSGLNPGINRVAALQKLCAASRKGCCLVTFDGPAENRTQQDLARLLYAQKPRQMVSGYNTEWPLRLLRELGYQPDRDKTVMAWTKTHTEQAAFRRLLADHTAAFKEHPERVDALREYVHQHLDKDGMFREHNRVSL</sequence>
<dbReference type="Gene3D" id="3.40.50.150">
    <property type="entry name" value="Vaccinia Virus protein VP39"/>
    <property type="match status" value="1"/>
</dbReference>
<dbReference type="AlphaFoldDB" id="J9C0Z5"/>
<evidence type="ECO:0000313" key="1">
    <source>
        <dbReference type="EMBL" id="EJW93495.1"/>
    </source>
</evidence>
<accession>J9C0Z5</accession>
<comment type="caution">
    <text evidence="1">The sequence shown here is derived from an EMBL/GenBank/DDBJ whole genome shotgun (WGS) entry which is preliminary data.</text>
</comment>
<dbReference type="EMBL" id="AMCI01006938">
    <property type="protein sequence ID" value="EJW93495.1"/>
    <property type="molecule type" value="Genomic_DNA"/>
</dbReference>
<keyword evidence="1" id="KW-0489">Methyltransferase</keyword>
<organism evidence="1">
    <name type="scientific">gut metagenome</name>
    <dbReference type="NCBI Taxonomy" id="749906"/>
    <lineage>
        <taxon>unclassified sequences</taxon>
        <taxon>metagenomes</taxon>
        <taxon>organismal metagenomes</taxon>
    </lineage>
</organism>
<name>J9C0Z5_9ZZZZ</name>
<proteinExistence type="predicted"/>
<keyword evidence="1" id="KW-0808">Transferase</keyword>
<protein>
    <submittedName>
        <fullName evidence="1">Methyltransferase type 11</fullName>
    </submittedName>
</protein>